<protein>
    <submittedName>
        <fullName evidence="1">Uncharacterized protein</fullName>
    </submittedName>
</protein>
<accession>A0A8X8LF92</accession>
<proteinExistence type="predicted"/>
<dbReference type="Proteomes" id="UP000198711">
    <property type="component" value="Unassembled WGS sequence"/>
</dbReference>
<reference evidence="1 2" key="1">
    <citation type="submission" date="2016-10" db="EMBL/GenBank/DDBJ databases">
        <authorList>
            <person name="Varghese N."/>
            <person name="Submissions S."/>
        </authorList>
    </citation>
    <scope>NUCLEOTIDE SEQUENCE [LARGE SCALE GENOMIC DNA]</scope>
    <source>
        <strain evidence="1 2">DSM 25353</strain>
    </source>
</reference>
<organism evidence="1 2">
    <name type="scientific">Hydrobacter penzbergensis</name>
    <dbReference type="NCBI Taxonomy" id="1235997"/>
    <lineage>
        <taxon>Bacteria</taxon>
        <taxon>Pseudomonadati</taxon>
        <taxon>Bacteroidota</taxon>
        <taxon>Chitinophagia</taxon>
        <taxon>Chitinophagales</taxon>
        <taxon>Chitinophagaceae</taxon>
        <taxon>Hydrobacter</taxon>
    </lineage>
</organism>
<sequence length="115" mass="13014">MLLALQIFNLSVSVIDFQPIYASASLYEEFNDLDTVIEYISEILLDYKNSFPEPEKPASNTQASFEKHVSFKLGIPNAFAVQPEKEESVITHANHVADVYGYLFFKEINPPPPKC</sequence>
<evidence type="ECO:0000313" key="2">
    <source>
        <dbReference type="Proteomes" id="UP000198711"/>
    </source>
</evidence>
<gene>
    <name evidence="1" type="ORF">SAMN05444410_11334</name>
</gene>
<comment type="caution">
    <text evidence="1">The sequence shown here is derived from an EMBL/GenBank/DDBJ whole genome shotgun (WGS) entry which is preliminary data.</text>
</comment>
<evidence type="ECO:0000313" key="1">
    <source>
        <dbReference type="EMBL" id="SDX31540.1"/>
    </source>
</evidence>
<keyword evidence="2" id="KW-1185">Reference proteome</keyword>
<name>A0A8X8LF92_9BACT</name>
<dbReference type="EMBL" id="FNNO01000013">
    <property type="protein sequence ID" value="SDX31540.1"/>
    <property type="molecule type" value="Genomic_DNA"/>
</dbReference>
<dbReference type="AlphaFoldDB" id="A0A8X8LF92"/>